<name>A0A8J8KBZ0_9BACI</name>
<dbReference type="EMBL" id="JABTTE010000012">
    <property type="protein sequence ID" value="NSL52102.1"/>
    <property type="molecule type" value="Genomic_DNA"/>
</dbReference>
<gene>
    <name evidence="2" type="ORF">HR057_10090</name>
</gene>
<dbReference type="PROSITE" id="PS51257">
    <property type="entry name" value="PROKAR_LIPOPROTEIN"/>
    <property type="match status" value="1"/>
</dbReference>
<evidence type="ECO:0008006" key="4">
    <source>
        <dbReference type="Google" id="ProtNLM"/>
    </source>
</evidence>
<feature type="chain" id="PRO_5039607049" description="Sporulation lipoprotein YhcN/YlaJ" evidence="1">
    <location>
        <begin position="21"/>
        <end position="148"/>
    </location>
</feature>
<evidence type="ECO:0000313" key="2">
    <source>
        <dbReference type="EMBL" id="NSL52102.1"/>
    </source>
</evidence>
<evidence type="ECO:0000256" key="1">
    <source>
        <dbReference type="SAM" id="SignalP"/>
    </source>
</evidence>
<sequence length="148" mass="16864">MNKLAIFIVILFLSACNVWSNNEAGVQPLETRNALKDNEGSKMEPTTYLEGEITDIADRNPNFLDLNNENEAHNNRGAYQQKLREIVESTQVFDAGMIYINGHRAVVNVTPTRQLSERELEKHANELEKKLVNAVPRFKIDLRVRNNG</sequence>
<dbReference type="Proteomes" id="UP000625804">
    <property type="component" value="Unassembled WGS sequence"/>
</dbReference>
<protein>
    <recommendedName>
        <fullName evidence="4">Sporulation lipoprotein YhcN/YlaJ</fullName>
    </recommendedName>
</protein>
<evidence type="ECO:0000313" key="3">
    <source>
        <dbReference type="Proteomes" id="UP000625804"/>
    </source>
</evidence>
<organism evidence="2 3">
    <name type="scientific">Calidifontibacillus erzurumensis</name>
    <dbReference type="NCBI Taxonomy" id="2741433"/>
    <lineage>
        <taxon>Bacteria</taxon>
        <taxon>Bacillati</taxon>
        <taxon>Bacillota</taxon>
        <taxon>Bacilli</taxon>
        <taxon>Bacillales</taxon>
        <taxon>Bacillaceae</taxon>
        <taxon>Calidifontibacillus/Schinkia group</taxon>
        <taxon>Calidifontibacillus</taxon>
    </lineage>
</organism>
<keyword evidence="1" id="KW-0732">Signal</keyword>
<feature type="signal peptide" evidence="1">
    <location>
        <begin position="1"/>
        <end position="20"/>
    </location>
</feature>
<reference evidence="2" key="1">
    <citation type="submission" date="2020-06" db="EMBL/GenBank/DDBJ databases">
        <title>A novel thermopfilic bacterium from Erzurum, Turkey.</title>
        <authorList>
            <person name="Adiguzel A."/>
            <person name="Ay H."/>
            <person name="Baltaci M.O."/>
        </authorList>
    </citation>
    <scope>NUCLEOTIDE SEQUENCE</scope>
    <source>
        <strain evidence="2">P2</strain>
    </source>
</reference>
<dbReference type="AlphaFoldDB" id="A0A8J8KBZ0"/>
<accession>A0A8J8KBZ0</accession>
<dbReference type="RefSeq" id="WP_173731304.1">
    <property type="nucleotide sequence ID" value="NZ_JABTTE010000012.1"/>
</dbReference>
<comment type="caution">
    <text evidence="2">The sequence shown here is derived from an EMBL/GenBank/DDBJ whole genome shotgun (WGS) entry which is preliminary data.</text>
</comment>
<keyword evidence="3" id="KW-1185">Reference proteome</keyword>
<proteinExistence type="predicted"/>